<dbReference type="HOGENOM" id="CLU_079860_0_1_5"/>
<dbReference type="InterPro" id="IPR005031">
    <property type="entry name" value="COQ10_START"/>
</dbReference>
<dbReference type="AlphaFoldDB" id="A3U0F9"/>
<dbReference type="Gene3D" id="3.30.530.20">
    <property type="match status" value="1"/>
</dbReference>
<feature type="region of interest" description="Disordered" evidence="2">
    <location>
        <begin position="25"/>
        <end position="44"/>
    </location>
</feature>
<evidence type="ECO:0000313" key="4">
    <source>
        <dbReference type="EMBL" id="EAQ02250.1"/>
    </source>
</evidence>
<name>A3U0F9_PSEBH</name>
<feature type="domain" description="Coenzyme Q-binding protein COQ10 START" evidence="3">
    <location>
        <begin position="56"/>
        <end position="172"/>
    </location>
</feature>
<evidence type="ECO:0000259" key="3">
    <source>
        <dbReference type="Pfam" id="PF03364"/>
    </source>
</evidence>
<comment type="caution">
    <text evidence="4">The sequence shown here is derived from an EMBL/GenBank/DDBJ whole genome shotgun (WGS) entry which is preliminary data.</text>
</comment>
<sequence>MPDILLAASAGLLVYTAYSRIKERRSLPGHPDSAPGRTSRQSRYGDYAVSGRSVTINRPRSELYTFWRDFENLAQVMDNVDSVVPDGEASLWTIRGPGGASYRIRTEIVADRENEEIAWRSVDGSDIDTEGKVMFRDAPADRGTEVEAIVAYVPPAGAAGQLIAKLFQREPRVQGRREMKRFKMLMETGEVATARNRSSD</sequence>
<dbReference type="Proteomes" id="UP000004318">
    <property type="component" value="Unassembled WGS sequence"/>
</dbReference>
<evidence type="ECO:0000313" key="5">
    <source>
        <dbReference type="Proteomes" id="UP000004318"/>
    </source>
</evidence>
<proteinExistence type="inferred from homology"/>
<evidence type="ECO:0000256" key="2">
    <source>
        <dbReference type="SAM" id="MobiDB-lite"/>
    </source>
</evidence>
<accession>A3U0F9</accession>
<organism evidence="4 5">
    <name type="scientific">Pseudooceanicola batsensis (strain ATCC BAA-863 / DSM 15984 / KCTC 12145 / HTCC2597)</name>
    <name type="common">Oceanicola batsensis</name>
    <dbReference type="NCBI Taxonomy" id="252305"/>
    <lineage>
        <taxon>Bacteria</taxon>
        <taxon>Pseudomonadati</taxon>
        <taxon>Pseudomonadota</taxon>
        <taxon>Alphaproteobacteria</taxon>
        <taxon>Rhodobacterales</taxon>
        <taxon>Paracoccaceae</taxon>
        <taxon>Pseudooceanicola</taxon>
    </lineage>
</organism>
<dbReference type="SUPFAM" id="SSF55961">
    <property type="entry name" value="Bet v1-like"/>
    <property type="match status" value="1"/>
</dbReference>
<gene>
    <name evidence="4" type="ORF">OB2597_19246</name>
</gene>
<dbReference type="InterPro" id="IPR023393">
    <property type="entry name" value="START-like_dom_sf"/>
</dbReference>
<dbReference type="Pfam" id="PF03364">
    <property type="entry name" value="Polyketide_cyc"/>
    <property type="match status" value="1"/>
</dbReference>
<comment type="similarity">
    <text evidence="1">Belongs to the ribosome association toxin RatA family.</text>
</comment>
<dbReference type="PANTHER" id="PTHR33824:SF7">
    <property type="entry name" value="POLYKETIDE CYCLASE_DEHYDRASE AND LIPID TRANSPORT SUPERFAMILY PROTEIN"/>
    <property type="match status" value="1"/>
</dbReference>
<dbReference type="EMBL" id="AAMO01000008">
    <property type="protein sequence ID" value="EAQ02250.1"/>
    <property type="molecule type" value="Genomic_DNA"/>
</dbReference>
<dbReference type="STRING" id="252305.OB2597_19246"/>
<keyword evidence="5" id="KW-1185">Reference proteome</keyword>
<dbReference type="CDD" id="cd07817">
    <property type="entry name" value="SRPBCC_8"/>
    <property type="match status" value="1"/>
</dbReference>
<evidence type="ECO:0000256" key="1">
    <source>
        <dbReference type="ARBA" id="ARBA00008918"/>
    </source>
</evidence>
<protein>
    <recommendedName>
        <fullName evidence="3">Coenzyme Q-binding protein COQ10 START domain-containing protein</fullName>
    </recommendedName>
</protein>
<dbReference type="InterPro" id="IPR047137">
    <property type="entry name" value="ORF3"/>
</dbReference>
<dbReference type="PANTHER" id="PTHR33824">
    <property type="entry name" value="POLYKETIDE CYCLASE/DEHYDRASE AND LIPID TRANSPORT SUPERFAMILY PROTEIN"/>
    <property type="match status" value="1"/>
</dbReference>
<reference evidence="4 5" key="1">
    <citation type="journal article" date="2010" name="J. Bacteriol.">
        <title>Genome sequences of Oceanicola granulosus HTCC2516(T) and Oceanicola batsensis HTCC2597(TDelta).</title>
        <authorList>
            <person name="Thrash J.C."/>
            <person name="Cho J.C."/>
            <person name="Vergin K.L."/>
            <person name="Giovannoni S.J."/>
        </authorList>
    </citation>
    <scope>NUCLEOTIDE SEQUENCE [LARGE SCALE GENOMIC DNA]</scope>
    <source>
        <strain evidence="5">ATCC BAA-863 / DSM 15984 / KCTC 12145 / HTCC2597</strain>
    </source>
</reference>